<protein>
    <submittedName>
        <fullName evidence="2">Uncharacterized protein</fullName>
    </submittedName>
</protein>
<evidence type="ECO:0000313" key="2">
    <source>
        <dbReference type="EMBL" id="GMH57885.1"/>
    </source>
</evidence>
<comment type="caution">
    <text evidence="2">The sequence shown here is derived from an EMBL/GenBank/DDBJ whole genome shotgun (WGS) entry which is preliminary data.</text>
</comment>
<proteinExistence type="predicted"/>
<reference evidence="3" key="1">
    <citation type="journal article" date="2023" name="Commun. Biol.">
        <title>Genome analysis of Parmales, the sister group of diatoms, reveals the evolutionary specialization of diatoms from phago-mixotrophs to photoautotrophs.</title>
        <authorList>
            <person name="Ban H."/>
            <person name="Sato S."/>
            <person name="Yoshikawa S."/>
            <person name="Yamada K."/>
            <person name="Nakamura Y."/>
            <person name="Ichinomiya M."/>
            <person name="Sato N."/>
            <person name="Blanc-Mathieu R."/>
            <person name="Endo H."/>
            <person name="Kuwata A."/>
            <person name="Ogata H."/>
        </authorList>
    </citation>
    <scope>NUCLEOTIDE SEQUENCE [LARGE SCALE GENOMIC DNA]</scope>
    <source>
        <strain evidence="3">NIES 3701</strain>
    </source>
</reference>
<sequence>MASKSGVNIAESMGIPPGLAGERLALFTALSEKARSSYPPPFQNSPQEGPVETPEGDRTLARGQWAMARRSKAPKDSGSTGQFGPGFPSMETIARELGGVEGFFLMFGLHYCFMFSNPRMSVLFDSRHADTAVCALDHGKRVAATLLDEALHTRFYGQLGRGFSGAFAVMGTHNQAKKCPMRPRSQQVELPRGHRKANRRFTTKQRDSWVGQIMCGAEDLGASQAFVEEWGKWLAMTVSAYAPFVNEDTGELEWMEETRYG</sequence>
<evidence type="ECO:0000256" key="1">
    <source>
        <dbReference type="SAM" id="MobiDB-lite"/>
    </source>
</evidence>
<dbReference type="OrthoDB" id="185781at2759"/>
<gene>
    <name evidence="2" type="ORF">TrST_g5898</name>
</gene>
<accession>A0A9W6ZVY1</accession>
<name>A0A9W6ZVY1_9STRA</name>
<dbReference type="AlphaFoldDB" id="A0A9W6ZVY1"/>
<dbReference type="Proteomes" id="UP001165085">
    <property type="component" value="Unassembled WGS sequence"/>
</dbReference>
<dbReference type="EMBL" id="BRXY01000049">
    <property type="protein sequence ID" value="GMH57885.1"/>
    <property type="molecule type" value="Genomic_DNA"/>
</dbReference>
<keyword evidence="3" id="KW-1185">Reference proteome</keyword>
<feature type="region of interest" description="Disordered" evidence="1">
    <location>
        <begin position="35"/>
        <end position="86"/>
    </location>
</feature>
<organism evidence="2 3">
    <name type="scientific">Triparma strigata</name>
    <dbReference type="NCBI Taxonomy" id="1606541"/>
    <lineage>
        <taxon>Eukaryota</taxon>
        <taxon>Sar</taxon>
        <taxon>Stramenopiles</taxon>
        <taxon>Ochrophyta</taxon>
        <taxon>Bolidophyceae</taxon>
        <taxon>Parmales</taxon>
        <taxon>Triparmaceae</taxon>
        <taxon>Triparma</taxon>
    </lineage>
</organism>
<evidence type="ECO:0000313" key="3">
    <source>
        <dbReference type="Proteomes" id="UP001165085"/>
    </source>
</evidence>